<accession>B0DSW4</accession>
<dbReference type="Proteomes" id="UP000001194">
    <property type="component" value="Unassembled WGS sequence"/>
</dbReference>
<dbReference type="HOGENOM" id="CLU_683469_0_0_1"/>
<feature type="compositionally biased region" description="Basic residues" evidence="1">
    <location>
        <begin position="143"/>
        <end position="152"/>
    </location>
</feature>
<dbReference type="OrthoDB" id="10429787at2759"/>
<evidence type="ECO:0000256" key="1">
    <source>
        <dbReference type="SAM" id="MobiDB-lite"/>
    </source>
</evidence>
<reference evidence="2 3" key="1">
    <citation type="journal article" date="2008" name="Nature">
        <title>The genome of Laccaria bicolor provides insights into mycorrhizal symbiosis.</title>
        <authorList>
            <person name="Martin F."/>
            <person name="Aerts A."/>
            <person name="Ahren D."/>
            <person name="Brun A."/>
            <person name="Danchin E.G.J."/>
            <person name="Duchaussoy F."/>
            <person name="Gibon J."/>
            <person name="Kohler A."/>
            <person name="Lindquist E."/>
            <person name="Pereda V."/>
            <person name="Salamov A."/>
            <person name="Shapiro H.J."/>
            <person name="Wuyts J."/>
            <person name="Blaudez D."/>
            <person name="Buee M."/>
            <person name="Brokstein P."/>
            <person name="Canbaeck B."/>
            <person name="Cohen D."/>
            <person name="Courty P.E."/>
            <person name="Coutinho P.M."/>
            <person name="Delaruelle C."/>
            <person name="Detter J.C."/>
            <person name="Deveau A."/>
            <person name="DiFazio S."/>
            <person name="Duplessis S."/>
            <person name="Fraissinet-Tachet L."/>
            <person name="Lucic E."/>
            <person name="Frey-Klett P."/>
            <person name="Fourrey C."/>
            <person name="Feussner I."/>
            <person name="Gay G."/>
            <person name="Grimwood J."/>
            <person name="Hoegger P.J."/>
            <person name="Jain P."/>
            <person name="Kilaru S."/>
            <person name="Labbe J."/>
            <person name="Lin Y.C."/>
            <person name="Legue V."/>
            <person name="Le Tacon F."/>
            <person name="Marmeisse R."/>
            <person name="Melayah D."/>
            <person name="Montanini B."/>
            <person name="Muratet M."/>
            <person name="Nehls U."/>
            <person name="Niculita-Hirzel H."/>
            <person name="Oudot-Le Secq M.P."/>
            <person name="Peter M."/>
            <person name="Quesneville H."/>
            <person name="Rajashekar B."/>
            <person name="Reich M."/>
            <person name="Rouhier N."/>
            <person name="Schmutz J."/>
            <person name="Yin T."/>
            <person name="Chalot M."/>
            <person name="Henrissat B."/>
            <person name="Kuees U."/>
            <person name="Lucas S."/>
            <person name="Van de Peer Y."/>
            <person name="Podila G.K."/>
            <person name="Polle A."/>
            <person name="Pukkila P.J."/>
            <person name="Richardson P.M."/>
            <person name="Rouze P."/>
            <person name="Sanders I.R."/>
            <person name="Stajich J.E."/>
            <person name="Tunlid A."/>
            <person name="Tuskan G."/>
            <person name="Grigoriev I.V."/>
        </authorList>
    </citation>
    <scope>NUCLEOTIDE SEQUENCE [LARGE SCALE GENOMIC DNA]</scope>
    <source>
        <strain evidence="3">S238N-H82 / ATCC MYA-4686</strain>
    </source>
</reference>
<dbReference type="AlphaFoldDB" id="B0DSW4"/>
<protein>
    <submittedName>
        <fullName evidence="2">Predicted protein</fullName>
    </submittedName>
</protein>
<dbReference type="InParanoid" id="B0DSW4"/>
<feature type="region of interest" description="Disordered" evidence="1">
    <location>
        <begin position="134"/>
        <end position="229"/>
    </location>
</feature>
<feature type="compositionally biased region" description="Acidic residues" evidence="1">
    <location>
        <begin position="175"/>
        <end position="184"/>
    </location>
</feature>
<keyword evidence="3" id="KW-1185">Reference proteome</keyword>
<evidence type="ECO:0000313" key="3">
    <source>
        <dbReference type="Proteomes" id="UP000001194"/>
    </source>
</evidence>
<dbReference type="RefSeq" id="XP_001887060.1">
    <property type="nucleotide sequence ID" value="XM_001887025.1"/>
</dbReference>
<dbReference type="KEGG" id="lbc:LACBIDRAFT_332486"/>
<organism evidence="3">
    <name type="scientific">Laccaria bicolor (strain S238N-H82 / ATCC MYA-4686)</name>
    <name type="common">Bicoloured deceiver</name>
    <name type="synonym">Laccaria laccata var. bicolor</name>
    <dbReference type="NCBI Taxonomy" id="486041"/>
    <lineage>
        <taxon>Eukaryota</taxon>
        <taxon>Fungi</taxon>
        <taxon>Dikarya</taxon>
        <taxon>Basidiomycota</taxon>
        <taxon>Agaricomycotina</taxon>
        <taxon>Agaricomycetes</taxon>
        <taxon>Agaricomycetidae</taxon>
        <taxon>Agaricales</taxon>
        <taxon>Agaricineae</taxon>
        <taxon>Hydnangiaceae</taxon>
        <taxon>Laccaria</taxon>
    </lineage>
</organism>
<name>B0DSW4_LACBS</name>
<feature type="compositionally biased region" description="Basic and acidic residues" evidence="1">
    <location>
        <begin position="394"/>
        <end position="403"/>
    </location>
</feature>
<feature type="region of interest" description="Disordered" evidence="1">
    <location>
        <begin position="355"/>
        <end position="403"/>
    </location>
</feature>
<evidence type="ECO:0000313" key="2">
    <source>
        <dbReference type="EMBL" id="EDR02383.1"/>
    </source>
</evidence>
<sequence length="403" mass="45842">MTKRKNVTGYMAIEENGIEVWPKAFVEAVYLACSEEVQRLKDVGTEKVIKMIPKCEKCKSRELPCKLKTGLRTDRMSCSNCSSTKPCSRPADYMWKTLGATWTEYSVTPDQFRYWYPKVMTPKSIYVIKDSGDRPISEVTGRKGGKASKNKSRGPDSDEDEVEDKEGDGDRDGGKEEEEDEQGVDQDPLPSTSRKHSQDSLRAASTQDRKLWSQKPAESPTPDLQLTAENRRLKKELELAESENERLRTRLLEFEKTVGEFKEDAMEKQIDIARFKQGSAALYSILDASHGQNEDFRQRLTHLMNDSMFLRLRLDVDGQPESQLHKDMNNMLREMAVRVLHLPGPVWTTAEKERIEKTFNPAEGSSGTKRSGGDLEEESESRRKRARMLLTGKSVERVGSEST</sequence>
<dbReference type="GeneID" id="6082617"/>
<dbReference type="EMBL" id="DS547131">
    <property type="protein sequence ID" value="EDR02383.1"/>
    <property type="molecule type" value="Genomic_DNA"/>
</dbReference>
<proteinExistence type="predicted"/>
<gene>
    <name evidence="2" type="ORF">LACBIDRAFT_332486</name>
</gene>
<feature type="compositionally biased region" description="Acidic residues" evidence="1">
    <location>
        <begin position="157"/>
        <end position="167"/>
    </location>
</feature>